<proteinExistence type="predicted"/>
<comment type="caution">
    <text evidence="2">The sequence shown here is derived from an EMBL/GenBank/DDBJ whole genome shotgun (WGS) entry which is preliminary data.</text>
</comment>
<dbReference type="Proteomes" id="UP001301769">
    <property type="component" value="Unassembled WGS sequence"/>
</dbReference>
<accession>A0AAN6YBS3</accession>
<gene>
    <name evidence="2" type="ORF">QBC37DRAFT_398288</name>
</gene>
<name>A0AAN6YBS3_9PEZI</name>
<evidence type="ECO:0000313" key="2">
    <source>
        <dbReference type="EMBL" id="KAK4215726.1"/>
    </source>
</evidence>
<protein>
    <submittedName>
        <fullName evidence="2">Uncharacterized protein</fullName>
    </submittedName>
</protein>
<dbReference type="AlphaFoldDB" id="A0AAN6YBS3"/>
<sequence length="125" mass="13228">MRYSFTTVFAVALAATGVLSAPTSTSDTIAQRDGAKVRLTSDGLVQRTAADGSILGQSKLSTTELEKLKALTAPGQSRPQEDNVFAKKACVYGALCENDGQCWQNGCDGCMFLTTGQGFCYGISW</sequence>
<reference evidence="2" key="1">
    <citation type="journal article" date="2023" name="Mol. Phylogenet. Evol.">
        <title>Genome-scale phylogeny and comparative genomics of the fungal order Sordariales.</title>
        <authorList>
            <person name="Hensen N."/>
            <person name="Bonometti L."/>
            <person name="Westerberg I."/>
            <person name="Brannstrom I.O."/>
            <person name="Guillou S."/>
            <person name="Cros-Aarteil S."/>
            <person name="Calhoun S."/>
            <person name="Haridas S."/>
            <person name="Kuo A."/>
            <person name="Mondo S."/>
            <person name="Pangilinan J."/>
            <person name="Riley R."/>
            <person name="LaButti K."/>
            <person name="Andreopoulos B."/>
            <person name="Lipzen A."/>
            <person name="Chen C."/>
            <person name="Yan M."/>
            <person name="Daum C."/>
            <person name="Ng V."/>
            <person name="Clum A."/>
            <person name="Steindorff A."/>
            <person name="Ohm R.A."/>
            <person name="Martin F."/>
            <person name="Silar P."/>
            <person name="Natvig D.O."/>
            <person name="Lalanne C."/>
            <person name="Gautier V."/>
            <person name="Ament-Velasquez S.L."/>
            <person name="Kruys A."/>
            <person name="Hutchinson M.I."/>
            <person name="Powell A.J."/>
            <person name="Barry K."/>
            <person name="Miller A.N."/>
            <person name="Grigoriev I.V."/>
            <person name="Debuchy R."/>
            <person name="Gladieux P."/>
            <person name="Hiltunen Thoren M."/>
            <person name="Johannesson H."/>
        </authorList>
    </citation>
    <scope>NUCLEOTIDE SEQUENCE</scope>
    <source>
        <strain evidence="2">PSN293</strain>
    </source>
</reference>
<dbReference type="EMBL" id="MU858076">
    <property type="protein sequence ID" value="KAK4215726.1"/>
    <property type="molecule type" value="Genomic_DNA"/>
</dbReference>
<keyword evidence="1" id="KW-0732">Signal</keyword>
<keyword evidence="3" id="KW-1185">Reference proteome</keyword>
<reference evidence="2" key="2">
    <citation type="submission" date="2023-05" db="EMBL/GenBank/DDBJ databases">
        <authorList>
            <consortium name="Lawrence Berkeley National Laboratory"/>
            <person name="Steindorff A."/>
            <person name="Hensen N."/>
            <person name="Bonometti L."/>
            <person name="Westerberg I."/>
            <person name="Brannstrom I.O."/>
            <person name="Guillou S."/>
            <person name="Cros-Aarteil S."/>
            <person name="Calhoun S."/>
            <person name="Haridas S."/>
            <person name="Kuo A."/>
            <person name="Mondo S."/>
            <person name="Pangilinan J."/>
            <person name="Riley R."/>
            <person name="Labutti K."/>
            <person name="Andreopoulos B."/>
            <person name="Lipzen A."/>
            <person name="Chen C."/>
            <person name="Yanf M."/>
            <person name="Daum C."/>
            <person name="Ng V."/>
            <person name="Clum A."/>
            <person name="Ohm R."/>
            <person name="Martin F."/>
            <person name="Silar P."/>
            <person name="Natvig D."/>
            <person name="Lalanne C."/>
            <person name="Gautier V."/>
            <person name="Ament-Velasquez S.L."/>
            <person name="Kruys A."/>
            <person name="Hutchinson M.I."/>
            <person name="Powell A.J."/>
            <person name="Barry K."/>
            <person name="Miller A.N."/>
            <person name="Grigoriev I.V."/>
            <person name="Debuchy R."/>
            <person name="Gladieux P."/>
            <person name="Thoren M.H."/>
            <person name="Johannesson H."/>
        </authorList>
    </citation>
    <scope>NUCLEOTIDE SEQUENCE</scope>
    <source>
        <strain evidence="2">PSN293</strain>
    </source>
</reference>
<evidence type="ECO:0000313" key="3">
    <source>
        <dbReference type="Proteomes" id="UP001301769"/>
    </source>
</evidence>
<feature type="signal peptide" evidence="1">
    <location>
        <begin position="1"/>
        <end position="20"/>
    </location>
</feature>
<organism evidence="2 3">
    <name type="scientific">Rhypophila decipiens</name>
    <dbReference type="NCBI Taxonomy" id="261697"/>
    <lineage>
        <taxon>Eukaryota</taxon>
        <taxon>Fungi</taxon>
        <taxon>Dikarya</taxon>
        <taxon>Ascomycota</taxon>
        <taxon>Pezizomycotina</taxon>
        <taxon>Sordariomycetes</taxon>
        <taxon>Sordariomycetidae</taxon>
        <taxon>Sordariales</taxon>
        <taxon>Naviculisporaceae</taxon>
        <taxon>Rhypophila</taxon>
    </lineage>
</organism>
<feature type="chain" id="PRO_5042980154" evidence="1">
    <location>
        <begin position="21"/>
        <end position="125"/>
    </location>
</feature>
<evidence type="ECO:0000256" key="1">
    <source>
        <dbReference type="SAM" id="SignalP"/>
    </source>
</evidence>